<feature type="domain" description="Semialdehyde dehydrogenase NAD-binding" evidence="3">
    <location>
        <begin position="7"/>
        <end position="107"/>
    </location>
</feature>
<evidence type="ECO:0000259" key="3">
    <source>
        <dbReference type="SMART" id="SM00859"/>
    </source>
</evidence>
<dbReference type="Pfam" id="PF13460">
    <property type="entry name" value="NAD_binding_10"/>
    <property type="match status" value="1"/>
</dbReference>
<feature type="non-terminal residue" evidence="4">
    <location>
        <position position="223"/>
    </location>
</feature>
<protein>
    <recommendedName>
        <fullName evidence="2">Protein HTATIP2</fullName>
    </recommendedName>
</protein>
<dbReference type="EMBL" id="CATQJA010002637">
    <property type="protein sequence ID" value="CAJ0575420.1"/>
    <property type="molecule type" value="Genomic_DNA"/>
</dbReference>
<reference evidence="4" key="1">
    <citation type="submission" date="2023-06" db="EMBL/GenBank/DDBJ databases">
        <authorList>
            <person name="Delattre M."/>
        </authorList>
    </citation>
    <scope>NUCLEOTIDE SEQUENCE</scope>
    <source>
        <strain evidence="4">AF72</strain>
    </source>
</reference>
<dbReference type="GO" id="GO:0016620">
    <property type="term" value="F:oxidoreductase activity, acting on the aldehyde or oxo group of donors, NAD or NADP as acceptor"/>
    <property type="evidence" value="ECO:0007669"/>
    <property type="project" value="InterPro"/>
</dbReference>
<dbReference type="PANTHER" id="PTHR14097">
    <property type="entry name" value="OXIDOREDUCTASE HTATIP2"/>
    <property type="match status" value="1"/>
</dbReference>
<dbReference type="Proteomes" id="UP001177023">
    <property type="component" value="Unassembled WGS sequence"/>
</dbReference>
<accession>A0AA36CU72</accession>
<dbReference type="AlphaFoldDB" id="A0AA36CU72"/>
<organism evidence="4 5">
    <name type="scientific">Mesorhabditis spiculigera</name>
    <dbReference type="NCBI Taxonomy" id="96644"/>
    <lineage>
        <taxon>Eukaryota</taxon>
        <taxon>Metazoa</taxon>
        <taxon>Ecdysozoa</taxon>
        <taxon>Nematoda</taxon>
        <taxon>Chromadorea</taxon>
        <taxon>Rhabditida</taxon>
        <taxon>Rhabditina</taxon>
        <taxon>Rhabditomorpha</taxon>
        <taxon>Rhabditoidea</taxon>
        <taxon>Rhabditidae</taxon>
        <taxon>Mesorhabditinae</taxon>
        <taxon>Mesorhabditis</taxon>
    </lineage>
</organism>
<evidence type="ECO:0000256" key="1">
    <source>
        <dbReference type="ARBA" id="ARBA00093483"/>
    </source>
</evidence>
<dbReference type="GO" id="GO:0051287">
    <property type="term" value="F:NAD binding"/>
    <property type="evidence" value="ECO:0007669"/>
    <property type="project" value="InterPro"/>
</dbReference>
<evidence type="ECO:0000256" key="2">
    <source>
        <dbReference type="ARBA" id="ARBA00093604"/>
    </source>
</evidence>
<comment type="subunit">
    <text evidence="1">Monomer. Forms homodimers during oxidative stress. Interacts (via N-terminus) with elongation factor EEF1A1 (via middle-region); the interaction is direct and competes with EEF1A1 binding to guanyl-nucleotide exchange factor EEF1B2, thereby inhibiting GDP for GTP exchange and reactivation of EEF1A1. Interacts with nuclear transport receptors XPO4, IPO5/RANBP5, IPO7, IPO9 and KPNB1 as well as GCN1L1/GCN1 and LRPPRC probably through their HEAT repeats. Binds NCOA5/CIA.</text>
</comment>
<dbReference type="PANTHER" id="PTHR14097:SF7">
    <property type="entry name" value="OXIDOREDUCTASE HTATIP2"/>
    <property type="match status" value="1"/>
</dbReference>
<name>A0AA36CU72_9BILA</name>
<sequence length="223" mass="24321">MSCPGKSAFVLGGTGAVGQKIVEVLSRDNNFSKVVLLGRRTIDVNDPNSKIEQRVIDFENLEDHRSDFEGFDVGFCALGTTRGASGAKGQYRVDHDYVVNSAKLARKTGTSSFCLVSSGGASENSWFPYLKTKGEMERDVKALDFDNLIIAHPGVLEGRSGDFRLTESITKVFIKPFKLFTNNIAIDVGQVAKGLVAASIQPAAAKVRIIENRELLELSKNYQ</sequence>
<comment type="caution">
    <text evidence="4">The sequence shown here is derived from an EMBL/GenBank/DDBJ whole genome shotgun (WGS) entry which is preliminary data.</text>
</comment>
<dbReference type="Gene3D" id="3.40.50.720">
    <property type="entry name" value="NAD(P)-binding Rossmann-like Domain"/>
    <property type="match status" value="1"/>
</dbReference>
<dbReference type="InterPro" id="IPR036291">
    <property type="entry name" value="NAD(P)-bd_dom_sf"/>
</dbReference>
<dbReference type="GO" id="GO:0051170">
    <property type="term" value="P:import into nucleus"/>
    <property type="evidence" value="ECO:0007669"/>
    <property type="project" value="TreeGrafter"/>
</dbReference>
<dbReference type="SMART" id="SM00859">
    <property type="entry name" value="Semialdhyde_dh"/>
    <property type="match status" value="1"/>
</dbReference>
<keyword evidence="5" id="KW-1185">Reference proteome</keyword>
<evidence type="ECO:0000313" key="4">
    <source>
        <dbReference type="EMBL" id="CAJ0575420.1"/>
    </source>
</evidence>
<gene>
    <name evidence="4" type="ORF">MSPICULIGERA_LOCUS13731</name>
</gene>
<dbReference type="GO" id="GO:0005737">
    <property type="term" value="C:cytoplasm"/>
    <property type="evidence" value="ECO:0007669"/>
    <property type="project" value="TreeGrafter"/>
</dbReference>
<dbReference type="GO" id="GO:1901607">
    <property type="term" value="P:alpha-amino acid biosynthetic process"/>
    <property type="evidence" value="ECO:0007669"/>
    <property type="project" value="UniProtKB-ARBA"/>
</dbReference>
<dbReference type="SUPFAM" id="SSF51735">
    <property type="entry name" value="NAD(P)-binding Rossmann-fold domains"/>
    <property type="match status" value="1"/>
</dbReference>
<dbReference type="InterPro" id="IPR016040">
    <property type="entry name" value="NAD(P)-bd_dom"/>
</dbReference>
<evidence type="ECO:0000313" key="5">
    <source>
        <dbReference type="Proteomes" id="UP001177023"/>
    </source>
</evidence>
<dbReference type="InterPro" id="IPR000534">
    <property type="entry name" value="Semialdehyde_DH_NAD-bd"/>
</dbReference>
<proteinExistence type="predicted"/>